<keyword evidence="2" id="KW-1185">Reference proteome</keyword>
<name>A0A0B0PB85_GOSAR</name>
<sequence length="62" mass="6911">MAICHFLETTERASIPIGFGFKEGEPRRPTNQLGTAVRGETAHGEWREGFQKLHCLGPMSLL</sequence>
<dbReference type="Proteomes" id="UP000032142">
    <property type="component" value="Unassembled WGS sequence"/>
</dbReference>
<organism evidence="1 2">
    <name type="scientific">Gossypium arboreum</name>
    <name type="common">Tree cotton</name>
    <name type="synonym">Gossypium nanking</name>
    <dbReference type="NCBI Taxonomy" id="29729"/>
    <lineage>
        <taxon>Eukaryota</taxon>
        <taxon>Viridiplantae</taxon>
        <taxon>Streptophyta</taxon>
        <taxon>Embryophyta</taxon>
        <taxon>Tracheophyta</taxon>
        <taxon>Spermatophyta</taxon>
        <taxon>Magnoliopsida</taxon>
        <taxon>eudicotyledons</taxon>
        <taxon>Gunneridae</taxon>
        <taxon>Pentapetalae</taxon>
        <taxon>rosids</taxon>
        <taxon>malvids</taxon>
        <taxon>Malvales</taxon>
        <taxon>Malvaceae</taxon>
        <taxon>Malvoideae</taxon>
        <taxon>Gossypium</taxon>
    </lineage>
</organism>
<gene>
    <name evidence="1" type="ORF">F383_27828</name>
</gene>
<evidence type="ECO:0000313" key="1">
    <source>
        <dbReference type="EMBL" id="KHG22062.1"/>
    </source>
</evidence>
<protein>
    <submittedName>
        <fullName evidence="1">Myosin-1</fullName>
    </submittedName>
</protein>
<dbReference type="AlphaFoldDB" id="A0A0B0PB85"/>
<evidence type="ECO:0000313" key="2">
    <source>
        <dbReference type="Proteomes" id="UP000032142"/>
    </source>
</evidence>
<proteinExistence type="predicted"/>
<dbReference type="EMBL" id="KN420497">
    <property type="protein sequence ID" value="KHG22062.1"/>
    <property type="molecule type" value="Genomic_DNA"/>
</dbReference>
<reference evidence="2" key="1">
    <citation type="submission" date="2014-09" db="EMBL/GenBank/DDBJ databases">
        <authorList>
            <person name="Mudge J."/>
            <person name="Ramaraj T."/>
            <person name="Lindquist I.E."/>
            <person name="Bharti A.K."/>
            <person name="Sundararajan A."/>
            <person name="Cameron C.T."/>
            <person name="Woodward J.E."/>
            <person name="May G.D."/>
            <person name="Brubaker C."/>
            <person name="Broadhvest J."/>
            <person name="Wilkins T.A."/>
        </authorList>
    </citation>
    <scope>NUCLEOTIDE SEQUENCE</scope>
    <source>
        <strain evidence="2">cv. AKA8401</strain>
    </source>
</reference>
<accession>A0A0B0PB85</accession>